<dbReference type="GeneID" id="22914450"/>
<dbReference type="Proteomes" id="UP000019763">
    <property type="component" value="Unassembled WGS sequence"/>
</dbReference>
<dbReference type="RefSeq" id="XP_011132029.1">
    <property type="nucleotide sequence ID" value="XM_011133727.1"/>
</dbReference>
<dbReference type="PANTHER" id="PTHR39767:SF2">
    <property type="entry name" value="CHROMOSOME UNDETERMINED SCAFFOLD_1, WHOLE GENOME SHOTGUN SEQUENCE"/>
    <property type="match status" value="1"/>
</dbReference>
<name>A0A023B2F5_GRENI</name>
<keyword evidence="2" id="KW-1185">Reference proteome</keyword>
<dbReference type="AlphaFoldDB" id="A0A023B2F5"/>
<evidence type="ECO:0000313" key="1">
    <source>
        <dbReference type="EMBL" id="EZG50025.1"/>
    </source>
</evidence>
<dbReference type="PANTHER" id="PTHR39767">
    <property type="entry name" value="CALCIUM/CALMODULIN-BINDING MEMBRANE PROTEIN PCM4-RELATED"/>
    <property type="match status" value="1"/>
</dbReference>
<dbReference type="VEuPathDB" id="CryptoDB:GNI_126540"/>
<reference evidence="1" key="1">
    <citation type="submission" date="2013-12" db="EMBL/GenBank/DDBJ databases">
        <authorList>
            <person name="Omoto C.K."/>
            <person name="Sibley D."/>
            <person name="Venepally P."/>
            <person name="Hadjithomas M."/>
            <person name="Karamycheva S."/>
            <person name="Brunk B."/>
            <person name="Roos D."/>
            <person name="Caler E."/>
            <person name="Lorenzi H."/>
        </authorList>
    </citation>
    <scope>NUCLEOTIDE SEQUENCE</scope>
</reference>
<gene>
    <name evidence="1" type="ORF">GNI_126540</name>
</gene>
<proteinExistence type="predicted"/>
<sequence>MLGKIPLFLAVQGHVTIRGGGLVIGGRYSVTCDGGLTKISQVDAKTTAASTSTAQASQQLAASQAGGNQTLASVDDGRLLEVGEGQVVAQRIKTSGLSLQSSSDWLLYSLDTFEGGSAWSLKSLSTCGSMDVFLGGACLLGSSDMVSRTFEDLPAHSAAKVTGRLHLFDSWEGESWSLAADDVVRFTTSHRWCTGYQSTCKTQSLNVCGNEQGDKLSQRFSMTWPHSNTALTLTATTTLGTKDRCDASWGLDDIALYLKPV</sequence>
<accession>A0A023B2F5</accession>
<dbReference type="eggNOG" id="ENOG502S9Q4">
    <property type="taxonomic scope" value="Eukaryota"/>
</dbReference>
<protein>
    <submittedName>
        <fullName evidence="1">Uncharacterized protein</fullName>
    </submittedName>
</protein>
<comment type="caution">
    <text evidence="1">The sequence shown here is derived from an EMBL/GenBank/DDBJ whole genome shotgun (WGS) entry which is preliminary data.</text>
</comment>
<dbReference type="EMBL" id="AFNH02000943">
    <property type="protein sequence ID" value="EZG50025.1"/>
    <property type="molecule type" value="Genomic_DNA"/>
</dbReference>
<dbReference type="OMA" id="FLGGPCI"/>
<evidence type="ECO:0000313" key="2">
    <source>
        <dbReference type="Proteomes" id="UP000019763"/>
    </source>
</evidence>
<organism evidence="1 2">
    <name type="scientific">Gregarina niphandrodes</name>
    <name type="common">Septate eugregarine</name>
    <dbReference type="NCBI Taxonomy" id="110365"/>
    <lineage>
        <taxon>Eukaryota</taxon>
        <taxon>Sar</taxon>
        <taxon>Alveolata</taxon>
        <taxon>Apicomplexa</taxon>
        <taxon>Conoidasida</taxon>
        <taxon>Gregarinasina</taxon>
        <taxon>Eugregarinorida</taxon>
        <taxon>Gregarinidae</taxon>
        <taxon>Gregarina</taxon>
    </lineage>
</organism>
<dbReference type="OrthoDB" id="282383at2759"/>